<proteinExistence type="predicted"/>
<evidence type="ECO:0000313" key="2">
    <source>
        <dbReference type="Proteomes" id="UP001301350"/>
    </source>
</evidence>
<gene>
    <name evidence="1" type="ORF">CDCA_CDCA12G3376</name>
</gene>
<dbReference type="Proteomes" id="UP001301350">
    <property type="component" value="Unassembled WGS sequence"/>
</dbReference>
<name>A0AAV9IZ01_CYACA</name>
<protein>
    <submittedName>
        <fullName evidence="1">Uncharacterized protein</fullName>
    </submittedName>
</protein>
<reference evidence="1 2" key="1">
    <citation type="submission" date="2022-07" db="EMBL/GenBank/DDBJ databases">
        <title>Genome-wide signatures of adaptation to extreme environments.</title>
        <authorList>
            <person name="Cho C.H."/>
            <person name="Yoon H.S."/>
        </authorList>
    </citation>
    <scope>NUCLEOTIDE SEQUENCE [LARGE SCALE GENOMIC DNA]</scope>
    <source>
        <strain evidence="1 2">DBV 063 E5</strain>
    </source>
</reference>
<comment type="caution">
    <text evidence="1">The sequence shown here is derived from an EMBL/GenBank/DDBJ whole genome shotgun (WGS) entry which is preliminary data.</text>
</comment>
<accession>A0AAV9IZ01</accession>
<dbReference type="EMBL" id="JANCYW010000012">
    <property type="protein sequence ID" value="KAK4537351.1"/>
    <property type="molecule type" value="Genomic_DNA"/>
</dbReference>
<evidence type="ECO:0000313" key="1">
    <source>
        <dbReference type="EMBL" id="KAK4537351.1"/>
    </source>
</evidence>
<sequence length="553" mass="60923">MTSAAASPRHAPARAPNTSLDAGDIEALLERAERVLGRADSEPRFRPVTFVLRQRRGGYDEVRARLHSFCLQVEAVVLAEVLEWQLRDRTPSDSIPMRAQLSLWSEQLLPGVSAAAEAVGKAGLRAAQALQALAAVSARPSGTIMAAERAAADATVARLLADSLEMASGRQSVLQLHGGAGSCDTADATALTPRQVRRAHAAFWQAHQLRQTWQSMQRAGASGSIGQQQLLLLSVWGTALDAYRWHLLQAILAPRLIRNAFQQTDWAQSPEVQWYRQAVALQPEWRIRLRDALRDATEAYVTEWLCVECVQQARWMATATASSTVHCFLGALYEQCQRGIAHLLSLGDGLDSEWSDWLQQQLLPALFPELFYAVVCGLFGWPLELEAHIGSVRDDSVATTAAPVDTFGETTALVETSGDRRVDRFLRDVQQLWSERRATREPQRRQSLSTRRHQRSLSRMRALRLGQSGESSTDALLLRLGASARECAAALVPAAERRDPAAMSLELHQQVRAALSNILETATPESATRWAAALLVWLETRFHESSSTPSALT</sequence>
<keyword evidence="2" id="KW-1185">Reference proteome</keyword>
<dbReference type="AlphaFoldDB" id="A0AAV9IZ01"/>
<organism evidence="1 2">
    <name type="scientific">Cyanidium caldarium</name>
    <name type="common">Red alga</name>
    <dbReference type="NCBI Taxonomy" id="2771"/>
    <lineage>
        <taxon>Eukaryota</taxon>
        <taxon>Rhodophyta</taxon>
        <taxon>Bangiophyceae</taxon>
        <taxon>Cyanidiales</taxon>
        <taxon>Cyanidiaceae</taxon>
        <taxon>Cyanidium</taxon>
    </lineage>
</organism>